<proteinExistence type="predicted"/>
<evidence type="ECO:0000256" key="6">
    <source>
        <dbReference type="SAM" id="Phobius"/>
    </source>
</evidence>
<keyword evidence="8" id="KW-1185">Reference proteome</keyword>
<evidence type="ECO:0000256" key="5">
    <source>
        <dbReference type="ARBA" id="ARBA00023136"/>
    </source>
</evidence>
<keyword evidence="5 6" id="KW-0472">Membrane</keyword>
<keyword evidence="4 6" id="KW-1133">Transmembrane helix</keyword>
<accession>A0ABP8D0B4</accession>
<evidence type="ECO:0000256" key="1">
    <source>
        <dbReference type="ARBA" id="ARBA00004651"/>
    </source>
</evidence>
<feature type="transmembrane region" description="Helical" evidence="6">
    <location>
        <begin position="229"/>
        <end position="246"/>
    </location>
</feature>
<dbReference type="PANTHER" id="PTHR30250">
    <property type="entry name" value="PST FAMILY PREDICTED COLANIC ACID TRANSPORTER"/>
    <property type="match status" value="1"/>
</dbReference>
<feature type="transmembrane region" description="Helical" evidence="6">
    <location>
        <begin position="375"/>
        <end position="398"/>
    </location>
</feature>
<feature type="transmembrane region" description="Helical" evidence="6">
    <location>
        <begin position="117"/>
        <end position="137"/>
    </location>
</feature>
<dbReference type="Pfam" id="PF01943">
    <property type="entry name" value="Polysacc_synt"/>
    <property type="match status" value="1"/>
</dbReference>
<comment type="caution">
    <text evidence="7">The sequence shown here is derived from an EMBL/GenBank/DDBJ whole genome shotgun (WGS) entry which is preliminary data.</text>
</comment>
<dbReference type="InterPro" id="IPR002797">
    <property type="entry name" value="Polysacc_synth"/>
</dbReference>
<dbReference type="EMBL" id="BAABCB010000028">
    <property type="protein sequence ID" value="GAA4245604.1"/>
    <property type="molecule type" value="Genomic_DNA"/>
</dbReference>
<feature type="transmembrane region" description="Helical" evidence="6">
    <location>
        <begin position="339"/>
        <end position="363"/>
    </location>
</feature>
<gene>
    <name evidence="7" type="ORF">GCM10022292_28600</name>
</gene>
<dbReference type="InterPro" id="IPR050833">
    <property type="entry name" value="Poly_Biosynth_Transport"/>
</dbReference>
<name>A0ABP8D0B4_9FLAO</name>
<feature type="transmembrane region" description="Helical" evidence="6">
    <location>
        <begin position="435"/>
        <end position="451"/>
    </location>
</feature>
<feature type="transmembrane region" description="Helical" evidence="6">
    <location>
        <begin position="189"/>
        <end position="208"/>
    </location>
</feature>
<dbReference type="RefSeq" id="WP_334468724.1">
    <property type="nucleotide sequence ID" value="NZ_BAABCB010000028.1"/>
</dbReference>
<comment type="subcellular location">
    <subcellularLocation>
        <location evidence="1">Cell membrane</location>
        <topology evidence="1">Multi-pass membrane protein</topology>
    </subcellularLocation>
</comment>
<sequence length="486" mass="55829">MSGFKSLFKQTFIYGLATVLPRMLSFILVPLYTDPSVLSIEEYGRVSFIFAYFVLFNVVLAYGMETAFFRFFNKEENQEKVTSTSAISLIISSFALLGIAFLFRHQISNLINIELKYLNLVFVILLLDALVIIPFAWLRATAKPMRYAVIKIFNVAINLGLNVFLLLYLKDLAQGNSLFESIYKPDFEISYIFISNVIASGLTLLLLIPFYTKIRFTFDTVLWKKMMRYAMPVLVAGIAYSVNETFDRILLEYLLPPDVADEKIGMYSACYKLALFMTLFATAFRLGIEPYFFSHSKADNPQKNYAKILEYFVAFGSVILLSVVVFADVLKPFIIRSEAYYEAMWIVPFILLANFCLGIYHNLSVWYKITDRTKFGAYISIFGAVVTLVLNYVLIPVIGFKGSAIATLSAYTLMMLLSFYFGKKYYPIPYNLKKISLYLVVSILFSFVFFYNYRENYIIGIAMLIVFLGLVILLEKKELKQLLKQN</sequence>
<feature type="transmembrane region" description="Helical" evidence="6">
    <location>
        <begin position="266"/>
        <end position="288"/>
    </location>
</feature>
<dbReference type="PANTHER" id="PTHR30250:SF11">
    <property type="entry name" value="O-ANTIGEN TRANSPORTER-RELATED"/>
    <property type="match status" value="1"/>
</dbReference>
<feature type="transmembrane region" description="Helical" evidence="6">
    <location>
        <begin position="457"/>
        <end position="474"/>
    </location>
</feature>
<feature type="transmembrane region" description="Helical" evidence="6">
    <location>
        <begin position="308"/>
        <end position="327"/>
    </location>
</feature>
<feature type="transmembrane region" description="Helical" evidence="6">
    <location>
        <begin position="85"/>
        <end position="105"/>
    </location>
</feature>
<evidence type="ECO:0000256" key="2">
    <source>
        <dbReference type="ARBA" id="ARBA00022475"/>
    </source>
</evidence>
<evidence type="ECO:0000256" key="3">
    <source>
        <dbReference type="ARBA" id="ARBA00022692"/>
    </source>
</evidence>
<organism evidence="7 8">
    <name type="scientific">Winogradskyella damuponensis</name>
    <dbReference type="NCBI Taxonomy" id="943939"/>
    <lineage>
        <taxon>Bacteria</taxon>
        <taxon>Pseudomonadati</taxon>
        <taxon>Bacteroidota</taxon>
        <taxon>Flavobacteriia</taxon>
        <taxon>Flavobacteriales</taxon>
        <taxon>Flavobacteriaceae</taxon>
        <taxon>Winogradskyella</taxon>
    </lineage>
</organism>
<keyword evidence="3 6" id="KW-0812">Transmembrane</keyword>
<evidence type="ECO:0000313" key="7">
    <source>
        <dbReference type="EMBL" id="GAA4245604.1"/>
    </source>
</evidence>
<dbReference type="Proteomes" id="UP001501682">
    <property type="component" value="Unassembled WGS sequence"/>
</dbReference>
<evidence type="ECO:0000313" key="8">
    <source>
        <dbReference type="Proteomes" id="UP001501682"/>
    </source>
</evidence>
<evidence type="ECO:0000256" key="4">
    <source>
        <dbReference type="ARBA" id="ARBA00022989"/>
    </source>
</evidence>
<feature type="transmembrane region" description="Helical" evidence="6">
    <location>
        <begin position="404"/>
        <end position="423"/>
    </location>
</feature>
<feature type="transmembrane region" description="Helical" evidence="6">
    <location>
        <begin position="45"/>
        <end position="64"/>
    </location>
</feature>
<protein>
    <submittedName>
        <fullName evidence="7">Polysaccharide biosynthesis C-terminal domain-containing protein</fullName>
    </submittedName>
</protein>
<reference evidence="8" key="1">
    <citation type="journal article" date="2019" name="Int. J. Syst. Evol. Microbiol.">
        <title>The Global Catalogue of Microorganisms (GCM) 10K type strain sequencing project: providing services to taxonomists for standard genome sequencing and annotation.</title>
        <authorList>
            <consortium name="The Broad Institute Genomics Platform"/>
            <consortium name="The Broad Institute Genome Sequencing Center for Infectious Disease"/>
            <person name="Wu L."/>
            <person name="Ma J."/>
        </authorList>
    </citation>
    <scope>NUCLEOTIDE SEQUENCE [LARGE SCALE GENOMIC DNA]</scope>
    <source>
        <strain evidence="8">JCM 17633</strain>
    </source>
</reference>
<feature type="transmembrane region" description="Helical" evidence="6">
    <location>
        <begin position="12"/>
        <end position="33"/>
    </location>
</feature>
<keyword evidence="2" id="KW-1003">Cell membrane</keyword>
<feature type="transmembrane region" description="Helical" evidence="6">
    <location>
        <begin position="149"/>
        <end position="169"/>
    </location>
</feature>